<dbReference type="Proteomes" id="UP000053413">
    <property type="component" value="Unassembled WGS sequence"/>
</dbReference>
<dbReference type="InterPro" id="IPR019251">
    <property type="entry name" value="DUF2231_TM"/>
</dbReference>
<accession>A0A0X3VIX3</accession>
<evidence type="ECO:0000256" key="1">
    <source>
        <dbReference type="SAM" id="Phobius"/>
    </source>
</evidence>
<feature type="transmembrane region" description="Helical" evidence="1">
    <location>
        <begin position="88"/>
        <end position="106"/>
    </location>
</feature>
<dbReference type="GeneID" id="97433333"/>
<keyword evidence="1" id="KW-1133">Transmembrane helix</keyword>
<dbReference type="Pfam" id="PF09990">
    <property type="entry name" value="DUF2231"/>
    <property type="match status" value="1"/>
</dbReference>
<keyword evidence="1" id="KW-0472">Membrane</keyword>
<dbReference type="AlphaFoldDB" id="A0A0X3VIX3"/>
<dbReference type="RefSeq" id="WP_059148941.1">
    <property type="nucleotide sequence ID" value="NZ_LLZJ01000414.1"/>
</dbReference>
<organism evidence="3 4">
    <name type="scientific">Streptomyces violaceusniger</name>
    <dbReference type="NCBI Taxonomy" id="68280"/>
    <lineage>
        <taxon>Bacteria</taxon>
        <taxon>Bacillati</taxon>
        <taxon>Actinomycetota</taxon>
        <taxon>Actinomycetes</taxon>
        <taxon>Kitasatosporales</taxon>
        <taxon>Streptomycetaceae</taxon>
        <taxon>Streptomyces</taxon>
        <taxon>Streptomyces violaceusniger group</taxon>
    </lineage>
</organism>
<dbReference type="EMBL" id="LLZJ01000414">
    <property type="protein sequence ID" value="KUL44327.1"/>
    <property type="molecule type" value="Genomic_DNA"/>
</dbReference>
<feature type="domain" description="DUF2231" evidence="2">
    <location>
        <begin position="8"/>
        <end position="177"/>
    </location>
</feature>
<keyword evidence="1" id="KW-0812">Transmembrane</keyword>
<evidence type="ECO:0000313" key="3">
    <source>
        <dbReference type="EMBL" id="KUL44327.1"/>
    </source>
</evidence>
<evidence type="ECO:0000313" key="4">
    <source>
        <dbReference type="Proteomes" id="UP000053413"/>
    </source>
</evidence>
<feature type="transmembrane region" description="Helical" evidence="1">
    <location>
        <begin position="14"/>
        <end position="36"/>
    </location>
</feature>
<feature type="transmembrane region" description="Helical" evidence="1">
    <location>
        <begin position="43"/>
        <end position="62"/>
    </location>
</feature>
<sequence>MDVGLINGVPGHPLFVHGAAVLVPLTALALVVCALWRSAARRLGPVLPVMALVTLALVVLTTESGEWLEERVRESSLVEEHAEMGPGLTPWTIALLVLTVAVWLLGCAGPRRGRERGEEDDGPTGGAASTVVRLASSLPVRVAALVIALVVAVGAVVQVYRIGDSGARAAWQGRFSTSRSGPGR</sequence>
<proteinExistence type="predicted"/>
<protein>
    <recommendedName>
        <fullName evidence="2">DUF2231 domain-containing protein</fullName>
    </recommendedName>
</protein>
<name>A0A0X3VIX3_STRVO</name>
<reference evidence="4" key="1">
    <citation type="submission" date="2015-10" db="EMBL/GenBank/DDBJ databases">
        <authorList>
            <person name="Ju K.-S."/>
            <person name="Doroghazi J.R."/>
            <person name="Metcalf W.W."/>
        </authorList>
    </citation>
    <scope>NUCLEOTIDE SEQUENCE [LARGE SCALE GENOMIC DNA]</scope>
    <source>
        <strain evidence="4">NRRL F-8817</strain>
    </source>
</reference>
<feature type="transmembrane region" description="Helical" evidence="1">
    <location>
        <begin position="142"/>
        <end position="160"/>
    </location>
</feature>
<comment type="caution">
    <text evidence="3">The sequence shown here is derived from an EMBL/GenBank/DDBJ whole genome shotgun (WGS) entry which is preliminary data.</text>
</comment>
<evidence type="ECO:0000259" key="2">
    <source>
        <dbReference type="Pfam" id="PF09990"/>
    </source>
</evidence>
<gene>
    <name evidence="3" type="ORF">ADL28_41255</name>
</gene>